<feature type="region of interest" description="Disordered" evidence="1">
    <location>
        <begin position="257"/>
        <end position="297"/>
    </location>
</feature>
<dbReference type="Proteomes" id="UP000838763">
    <property type="component" value="Unassembled WGS sequence"/>
</dbReference>
<protein>
    <submittedName>
        <fullName evidence="2">Uncharacterized protein</fullName>
    </submittedName>
</protein>
<name>A0A9P1H3A0_9PEZI</name>
<keyword evidence="3" id="KW-1185">Reference proteome</keyword>
<organism evidence="2 3">
    <name type="scientific">Parascedosporium putredinis</name>
    <dbReference type="NCBI Taxonomy" id="1442378"/>
    <lineage>
        <taxon>Eukaryota</taxon>
        <taxon>Fungi</taxon>
        <taxon>Dikarya</taxon>
        <taxon>Ascomycota</taxon>
        <taxon>Pezizomycotina</taxon>
        <taxon>Sordariomycetes</taxon>
        <taxon>Hypocreomycetidae</taxon>
        <taxon>Microascales</taxon>
        <taxon>Microascaceae</taxon>
        <taxon>Parascedosporium</taxon>
    </lineage>
</organism>
<dbReference type="EMBL" id="CALLCH030000011">
    <property type="protein sequence ID" value="CAI4214555.1"/>
    <property type="molecule type" value="Genomic_DNA"/>
</dbReference>
<gene>
    <name evidence="2" type="ORF">PPNO1_LOCUS4286</name>
</gene>
<reference evidence="2" key="1">
    <citation type="submission" date="2022-11" db="EMBL/GenBank/DDBJ databases">
        <authorList>
            <person name="Scott C."/>
            <person name="Bruce N."/>
        </authorList>
    </citation>
    <scope>NUCLEOTIDE SEQUENCE</scope>
</reference>
<comment type="caution">
    <text evidence="2">The sequence shown here is derived from an EMBL/GenBank/DDBJ whole genome shotgun (WGS) entry which is preliminary data.</text>
</comment>
<accession>A0A9P1H3A0</accession>
<dbReference type="OrthoDB" id="5249758at2759"/>
<sequence>MKTISTSTYIRLCSHLATRHGRSLGTDLRYRLPRTPSTIHFSTCLQVPYHPRYGLVNVWLLQHMVPPGVRKSIFEPISSNLYELRGFPAVAGVHIGTRHLEQAVAAMGLCLDNHQVDIGKATKTMPEKFASQDWYFIAPNESSEVFPVHRSTEIVHSISDSDFRVKLAEFIPSHMHRGHALDAIIGYEVASLMSGSEGQDESPETTCDGSLTSESEVGFRFGTRKRCEEDGVEDSHRTKSWVMDSASRRADMIATVFRSDAGHVDHPRKRKRTRSSGVPLPNMAKPDSRENGPREPL</sequence>
<evidence type="ECO:0000256" key="1">
    <source>
        <dbReference type="SAM" id="MobiDB-lite"/>
    </source>
</evidence>
<dbReference type="AlphaFoldDB" id="A0A9P1H3A0"/>
<evidence type="ECO:0000313" key="2">
    <source>
        <dbReference type="EMBL" id="CAI4214555.1"/>
    </source>
</evidence>
<feature type="region of interest" description="Disordered" evidence="1">
    <location>
        <begin position="195"/>
        <end position="214"/>
    </location>
</feature>
<evidence type="ECO:0000313" key="3">
    <source>
        <dbReference type="Proteomes" id="UP000838763"/>
    </source>
</evidence>
<feature type="compositionally biased region" description="Basic and acidic residues" evidence="1">
    <location>
        <begin position="286"/>
        <end position="297"/>
    </location>
</feature>
<feature type="compositionally biased region" description="Polar residues" evidence="1">
    <location>
        <begin position="204"/>
        <end position="214"/>
    </location>
</feature>
<proteinExistence type="predicted"/>